<keyword evidence="9" id="KW-0594">Phospholipid biosynthesis</keyword>
<dbReference type="PIRSF" id="PIRSF000847">
    <property type="entry name" value="Phos_ph_gly_syn"/>
    <property type="match status" value="1"/>
</dbReference>
<dbReference type="GO" id="GO:0016020">
    <property type="term" value="C:membrane"/>
    <property type="evidence" value="ECO:0007669"/>
    <property type="project" value="UniProtKB-SubCell"/>
</dbReference>
<dbReference type="InterPro" id="IPR050324">
    <property type="entry name" value="CDP-alcohol_PTase-I"/>
</dbReference>
<dbReference type="NCBIfam" id="TIGR00560">
    <property type="entry name" value="pgsA"/>
    <property type="match status" value="1"/>
</dbReference>
<comment type="caution">
    <text evidence="14">The sequence shown here is derived from an EMBL/GenBank/DDBJ whole genome shotgun (WGS) entry which is preliminary data.</text>
</comment>
<dbReference type="InterPro" id="IPR043130">
    <property type="entry name" value="CDP-OH_PTrfase_TM_dom"/>
</dbReference>
<dbReference type="PANTHER" id="PTHR14269:SF52">
    <property type="entry name" value="PHOSPHATIDYLGLYCEROPHOSPHATE SYNTHASE-RELATED"/>
    <property type="match status" value="1"/>
</dbReference>
<evidence type="ECO:0000313" key="14">
    <source>
        <dbReference type="EMBL" id="TQL56289.1"/>
    </source>
</evidence>
<gene>
    <name evidence="14" type="ORF">FB460_2594</name>
</gene>
<name>A0A542Z7I8_9ACTN</name>
<feature type="transmembrane region" description="Helical" evidence="13">
    <location>
        <begin position="36"/>
        <end position="55"/>
    </location>
</feature>
<dbReference type="InterPro" id="IPR004570">
    <property type="entry name" value="Phosphatidylglycerol_P_synth"/>
</dbReference>
<keyword evidence="6 13" id="KW-1133">Transmembrane helix</keyword>
<dbReference type="GO" id="GO:0008444">
    <property type="term" value="F:CDP-diacylglycerol-glycerol-3-phosphate 3-phosphatidyltransferase activity"/>
    <property type="evidence" value="ECO:0007669"/>
    <property type="project" value="UniProtKB-UniRule"/>
</dbReference>
<proteinExistence type="inferred from homology"/>
<evidence type="ECO:0000313" key="15">
    <source>
        <dbReference type="Proteomes" id="UP000316196"/>
    </source>
</evidence>
<dbReference type="PANTHER" id="PTHR14269">
    <property type="entry name" value="CDP-DIACYLGLYCEROL--GLYCEROL-3-PHOSPHATE 3-PHOSPHATIDYLTRANSFERASE-RELATED"/>
    <property type="match status" value="1"/>
</dbReference>
<dbReference type="InterPro" id="IPR048254">
    <property type="entry name" value="CDP_ALCOHOL_P_TRANSF_CS"/>
</dbReference>
<feature type="transmembrane region" description="Helical" evidence="13">
    <location>
        <begin position="138"/>
        <end position="158"/>
    </location>
</feature>
<evidence type="ECO:0000256" key="5">
    <source>
        <dbReference type="ARBA" id="ARBA00022692"/>
    </source>
</evidence>
<keyword evidence="10" id="KW-1208">Phospholipid metabolism</keyword>
<comment type="subcellular location">
    <subcellularLocation>
        <location evidence="1">Membrane</location>
        <topology evidence="1">Multi-pass membrane protein</topology>
    </subcellularLocation>
</comment>
<keyword evidence="8 13" id="KW-0472">Membrane</keyword>
<keyword evidence="5 13" id="KW-0812">Transmembrane</keyword>
<reference evidence="14 15" key="1">
    <citation type="submission" date="2019-06" db="EMBL/GenBank/DDBJ databases">
        <title>Sequencing the genomes of 1000 actinobacteria strains.</title>
        <authorList>
            <person name="Klenk H.-P."/>
        </authorList>
    </citation>
    <scope>NUCLEOTIDE SEQUENCE [LARGE SCALE GENOMIC DNA]</scope>
    <source>
        <strain evidence="14 15">DSM 8251</strain>
    </source>
</reference>
<evidence type="ECO:0000256" key="4">
    <source>
        <dbReference type="ARBA" id="ARBA00022679"/>
    </source>
</evidence>
<evidence type="ECO:0000256" key="7">
    <source>
        <dbReference type="ARBA" id="ARBA00023098"/>
    </source>
</evidence>
<dbReference type="Proteomes" id="UP000316196">
    <property type="component" value="Unassembled WGS sequence"/>
</dbReference>
<organism evidence="14 15">
    <name type="scientific">Propioniferax innocua</name>
    <dbReference type="NCBI Taxonomy" id="1753"/>
    <lineage>
        <taxon>Bacteria</taxon>
        <taxon>Bacillati</taxon>
        <taxon>Actinomycetota</taxon>
        <taxon>Actinomycetes</taxon>
        <taxon>Propionibacteriales</taxon>
        <taxon>Propionibacteriaceae</taxon>
        <taxon>Propioniferax</taxon>
    </lineage>
</organism>
<keyword evidence="7" id="KW-0443">Lipid metabolism</keyword>
<evidence type="ECO:0000256" key="12">
    <source>
        <dbReference type="RuleBase" id="RU003750"/>
    </source>
</evidence>
<evidence type="ECO:0000256" key="6">
    <source>
        <dbReference type="ARBA" id="ARBA00022989"/>
    </source>
</evidence>
<dbReference type="EMBL" id="VFOR01000005">
    <property type="protein sequence ID" value="TQL56289.1"/>
    <property type="molecule type" value="Genomic_DNA"/>
</dbReference>
<accession>A0A542Z7I8</accession>
<evidence type="ECO:0000256" key="11">
    <source>
        <dbReference type="NCBIfam" id="TIGR00560"/>
    </source>
</evidence>
<dbReference type="OrthoDB" id="9796672at2"/>
<evidence type="ECO:0000256" key="2">
    <source>
        <dbReference type="ARBA" id="ARBA00010441"/>
    </source>
</evidence>
<keyword evidence="3" id="KW-0444">Lipid biosynthesis</keyword>
<protein>
    <recommendedName>
        <fullName evidence="11">CDP-diacylglycerol--glycerol-3-phosphate 3-phosphatidyltransferase</fullName>
        <ecNumber evidence="11">2.7.8.5</ecNumber>
    </recommendedName>
</protein>
<dbReference type="UniPathway" id="UPA00085"/>
<evidence type="ECO:0000256" key="9">
    <source>
        <dbReference type="ARBA" id="ARBA00023209"/>
    </source>
</evidence>
<dbReference type="GO" id="GO:0046474">
    <property type="term" value="P:glycerophospholipid biosynthetic process"/>
    <property type="evidence" value="ECO:0007669"/>
    <property type="project" value="TreeGrafter"/>
</dbReference>
<comment type="similarity">
    <text evidence="2 12">Belongs to the CDP-alcohol phosphatidyltransferase class-I family.</text>
</comment>
<evidence type="ECO:0000256" key="1">
    <source>
        <dbReference type="ARBA" id="ARBA00004141"/>
    </source>
</evidence>
<dbReference type="EC" id="2.7.8.5" evidence="11"/>
<evidence type="ECO:0000256" key="13">
    <source>
        <dbReference type="SAM" id="Phobius"/>
    </source>
</evidence>
<dbReference type="AlphaFoldDB" id="A0A542Z7I8"/>
<feature type="transmembrane region" description="Helical" evidence="13">
    <location>
        <begin position="12"/>
        <end position="30"/>
    </location>
</feature>
<dbReference type="Gene3D" id="1.20.120.1760">
    <property type="match status" value="1"/>
</dbReference>
<keyword evidence="4 12" id="KW-0808">Transferase</keyword>
<dbReference type="Pfam" id="PF01066">
    <property type="entry name" value="CDP-OH_P_transf"/>
    <property type="match status" value="1"/>
</dbReference>
<feature type="transmembrane region" description="Helical" evidence="13">
    <location>
        <begin position="164"/>
        <end position="186"/>
    </location>
</feature>
<evidence type="ECO:0000256" key="3">
    <source>
        <dbReference type="ARBA" id="ARBA00022516"/>
    </source>
</evidence>
<dbReference type="PROSITE" id="PS00379">
    <property type="entry name" value="CDP_ALCOHOL_P_TRANSF"/>
    <property type="match status" value="1"/>
</dbReference>
<evidence type="ECO:0000256" key="8">
    <source>
        <dbReference type="ARBA" id="ARBA00023136"/>
    </source>
</evidence>
<keyword evidence="15" id="KW-1185">Reference proteome</keyword>
<sequence>MSGLRAQVNGPNILTALRIVLVPLFGWMLLAHPDDVQWRIFTTLMFSVAIATDFVDGWWARKYNLVTDFGKIADPIADKAITGMAFVGLSIIGELPWLITICILVREWGITLFRFILLRRGVVLAASRGGKLKTVLQSVALILFLLPLVPYGWAVPSLAEIPDLVSWIIMILATLQTVITGVQYVVDNLKE</sequence>
<evidence type="ECO:0000256" key="10">
    <source>
        <dbReference type="ARBA" id="ARBA00023264"/>
    </source>
</evidence>
<dbReference type="InterPro" id="IPR000462">
    <property type="entry name" value="CDP-OH_P_trans"/>
</dbReference>
<dbReference type="RefSeq" id="WP_142094595.1">
    <property type="nucleotide sequence ID" value="NZ_BAAAMD010000003.1"/>
</dbReference>